<feature type="region of interest" description="Disordered" evidence="1">
    <location>
        <begin position="110"/>
        <end position="130"/>
    </location>
</feature>
<dbReference type="EMBL" id="LAZR01006897">
    <property type="protein sequence ID" value="KKM88909.1"/>
    <property type="molecule type" value="Genomic_DNA"/>
</dbReference>
<protein>
    <submittedName>
        <fullName evidence="2">Uncharacterized protein</fullName>
    </submittedName>
</protein>
<evidence type="ECO:0000313" key="2">
    <source>
        <dbReference type="EMBL" id="KKM88909.1"/>
    </source>
</evidence>
<proteinExistence type="predicted"/>
<evidence type="ECO:0000256" key="1">
    <source>
        <dbReference type="SAM" id="MobiDB-lite"/>
    </source>
</evidence>
<feature type="compositionally biased region" description="Basic and acidic residues" evidence="1">
    <location>
        <begin position="110"/>
        <end position="128"/>
    </location>
</feature>
<organism evidence="2">
    <name type="scientific">marine sediment metagenome</name>
    <dbReference type="NCBI Taxonomy" id="412755"/>
    <lineage>
        <taxon>unclassified sequences</taxon>
        <taxon>metagenomes</taxon>
        <taxon>ecological metagenomes</taxon>
    </lineage>
</organism>
<sequence>MKIYNVNDKVWYATCESRQIRKICPVCFGEREVTLILGNKERVTLECDYCGKGCESALGYIEEYEWITSPDLKTITRVNVKISTKGETREYYSDHWCLCQEDMFDSEEKARQRASEKSTKHAEEEATRGNHVKNLSNKSYSWKAGYWTQMIKRCRDDAERYEKYVTFVKSKVRISE</sequence>
<name>A0A0F9L2K2_9ZZZZ</name>
<comment type="caution">
    <text evidence="2">The sequence shown here is derived from an EMBL/GenBank/DDBJ whole genome shotgun (WGS) entry which is preliminary data.</text>
</comment>
<dbReference type="AlphaFoldDB" id="A0A0F9L2K2"/>
<reference evidence="2" key="1">
    <citation type="journal article" date="2015" name="Nature">
        <title>Complex archaea that bridge the gap between prokaryotes and eukaryotes.</title>
        <authorList>
            <person name="Spang A."/>
            <person name="Saw J.H."/>
            <person name="Jorgensen S.L."/>
            <person name="Zaremba-Niedzwiedzka K."/>
            <person name="Martijn J."/>
            <person name="Lind A.E."/>
            <person name="van Eijk R."/>
            <person name="Schleper C."/>
            <person name="Guy L."/>
            <person name="Ettema T.J."/>
        </authorList>
    </citation>
    <scope>NUCLEOTIDE SEQUENCE</scope>
</reference>
<gene>
    <name evidence="2" type="ORF">LCGC14_1253930</name>
</gene>
<accession>A0A0F9L2K2</accession>